<dbReference type="InterPro" id="IPR016186">
    <property type="entry name" value="C-type_lectin-like/link_sf"/>
</dbReference>
<dbReference type="Gene3D" id="3.10.100.10">
    <property type="entry name" value="Mannose-Binding Protein A, subunit A"/>
    <property type="match status" value="1"/>
</dbReference>
<dbReference type="SUPFAM" id="SSF56436">
    <property type="entry name" value="C-type lectin-like"/>
    <property type="match status" value="1"/>
</dbReference>
<dbReference type="Proteomes" id="UP000095287">
    <property type="component" value="Unplaced"/>
</dbReference>
<dbReference type="PANTHER" id="PTHR22803">
    <property type="entry name" value="MANNOSE, PHOSPHOLIPASE, LECTIN RECEPTOR RELATED"/>
    <property type="match status" value="1"/>
</dbReference>
<name>A0A1I7ZMP3_9BILA</name>
<dbReference type="WBParaSite" id="L893_g27832.t1">
    <property type="protein sequence ID" value="L893_g27832.t1"/>
    <property type="gene ID" value="L893_g27832"/>
</dbReference>
<feature type="domain" description="C-type lectin" evidence="1">
    <location>
        <begin position="104"/>
        <end position="225"/>
    </location>
</feature>
<organism evidence="2 3">
    <name type="scientific">Steinernema glaseri</name>
    <dbReference type="NCBI Taxonomy" id="37863"/>
    <lineage>
        <taxon>Eukaryota</taxon>
        <taxon>Metazoa</taxon>
        <taxon>Ecdysozoa</taxon>
        <taxon>Nematoda</taxon>
        <taxon>Chromadorea</taxon>
        <taxon>Rhabditida</taxon>
        <taxon>Tylenchina</taxon>
        <taxon>Panagrolaimomorpha</taxon>
        <taxon>Strongyloidoidea</taxon>
        <taxon>Steinernematidae</taxon>
        <taxon>Steinernema</taxon>
    </lineage>
</organism>
<accession>A0A1I7ZMP3</accession>
<evidence type="ECO:0000313" key="3">
    <source>
        <dbReference type="WBParaSite" id="L893_g27832.t1"/>
    </source>
</evidence>
<dbReference type="InterPro" id="IPR001304">
    <property type="entry name" value="C-type_lectin-like"/>
</dbReference>
<proteinExistence type="predicted"/>
<dbReference type="AlphaFoldDB" id="A0A1I7ZMP3"/>
<reference evidence="3" key="1">
    <citation type="submission" date="2016-11" db="UniProtKB">
        <authorList>
            <consortium name="WormBaseParasite"/>
        </authorList>
    </citation>
    <scope>IDENTIFICATION</scope>
</reference>
<protein>
    <submittedName>
        <fullName evidence="3">C-type lectin domain-containing protein</fullName>
    </submittedName>
</protein>
<sequence>MKSYFYCVPCTTILGPTTTCPACPVCATVEAATCPPPVTCPICPTTPLATSPKPTTTMEKQTTAAVASTTEEQIRTTKPKLKTTLTPTQAPKTTTLPPAGWRKFIDHYYYWNPSIHYWAEAEAWCQSQGAHLASLHSPAEGAFIARLLPDYGPFLGLQVWLGASALPFSSNYQWIDSTPWDYWNWEMPYPFAEVESTCVRMIVRSKLDQGWIQFPCSFRASFVCKKSIYA</sequence>
<dbReference type="SMART" id="SM00034">
    <property type="entry name" value="CLECT"/>
    <property type="match status" value="1"/>
</dbReference>
<dbReference type="Pfam" id="PF00059">
    <property type="entry name" value="Lectin_C"/>
    <property type="match status" value="1"/>
</dbReference>
<dbReference type="CDD" id="cd00037">
    <property type="entry name" value="CLECT"/>
    <property type="match status" value="1"/>
</dbReference>
<dbReference type="PROSITE" id="PS50041">
    <property type="entry name" value="C_TYPE_LECTIN_2"/>
    <property type="match status" value="1"/>
</dbReference>
<dbReference type="InterPro" id="IPR050111">
    <property type="entry name" value="C-type_lectin/snaclec_domain"/>
</dbReference>
<evidence type="ECO:0000259" key="1">
    <source>
        <dbReference type="PROSITE" id="PS50041"/>
    </source>
</evidence>
<evidence type="ECO:0000313" key="2">
    <source>
        <dbReference type="Proteomes" id="UP000095287"/>
    </source>
</evidence>
<dbReference type="InterPro" id="IPR016187">
    <property type="entry name" value="CTDL_fold"/>
</dbReference>
<keyword evidence="2" id="KW-1185">Reference proteome</keyword>